<dbReference type="AlphaFoldDB" id="A0A921UF61"/>
<gene>
    <name evidence="7" type="ORF">BDA96_05G037600</name>
</gene>
<keyword evidence="2 4" id="KW-0863">Zinc-finger</keyword>
<sequence length="153" mass="16735">MALNLLWNLQPPSPSGQRHMQEQAEEVQEAEFLDDDLRPLFRAHSGGGARKAPSSSPRPARVAVSGLEKQAFHAIFKTNTPWRAEGCAAASQAGCAICLENFEDSEQVTVMPSCRGHEFHPDCTTKWLGKSNTCPLSLPPRFATDDVMDDNGL</sequence>
<evidence type="ECO:0000313" key="7">
    <source>
        <dbReference type="EMBL" id="KAG0528730.1"/>
    </source>
</evidence>
<dbReference type="SUPFAM" id="SSF57850">
    <property type="entry name" value="RING/U-box"/>
    <property type="match status" value="1"/>
</dbReference>
<feature type="domain" description="RING-type" evidence="6">
    <location>
        <begin position="95"/>
        <end position="136"/>
    </location>
</feature>
<dbReference type="EMBL" id="CM027684">
    <property type="protein sequence ID" value="KAG0528730.1"/>
    <property type="molecule type" value="Genomic_DNA"/>
</dbReference>
<feature type="region of interest" description="Disordered" evidence="5">
    <location>
        <begin position="1"/>
        <end position="23"/>
    </location>
</feature>
<comment type="caution">
    <text evidence="7">The sequence shown here is derived from an EMBL/GenBank/DDBJ whole genome shotgun (WGS) entry which is preliminary data.</text>
</comment>
<keyword evidence="3" id="KW-0862">Zinc</keyword>
<reference evidence="7" key="1">
    <citation type="journal article" date="2019" name="BMC Genomics">
        <title>A new reference genome for Sorghum bicolor reveals high levels of sequence similarity between sweet and grain genotypes: implications for the genetics of sugar metabolism.</title>
        <authorList>
            <person name="Cooper E.A."/>
            <person name="Brenton Z.W."/>
            <person name="Flinn B.S."/>
            <person name="Jenkins J."/>
            <person name="Shu S."/>
            <person name="Flowers D."/>
            <person name="Luo F."/>
            <person name="Wang Y."/>
            <person name="Xia P."/>
            <person name="Barry K."/>
            <person name="Daum C."/>
            <person name="Lipzen A."/>
            <person name="Yoshinaga Y."/>
            <person name="Schmutz J."/>
            <person name="Saski C."/>
            <person name="Vermerris W."/>
            <person name="Kresovich S."/>
        </authorList>
    </citation>
    <scope>NUCLEOTIDE SEQUENCE</scope>
</reference>
<keyword evidence="1" id="KW-0479">Metal-binding</keyword>
<dbReference type="InterPro" id="IPR052788">
    <property type="entry name" value="RING-type_E3_ligase_ATL"/>
</dbReference>
<dbReference type="PANTHER" id="PTHR45798">
    <property type="entry name" value="RING-H2 FINGER PROTEIN ATL61-RELATED-RELATED"/>
    <property type="match status" value="1"/>
</dbReference>
<feature type="region of interest" description="Disordered" evidence="5">
    <location>
        <begin position="40"/>
        <end position="60"/>
    </location>
</feature>
<dbReference type="GO" id="GO:0008270">
    <property type="term" value="F:zinc ion binding"/>
    <property type="evidence" value="ECO:0007669"/>
    <property type="project" value="UniProtKB-KW"/>
</dbReference>
<dbReference type="InterPro" id="IPR001841">
    <property type="entry name" value="Znf_RING"/>
</dbReference>
<proteinExistence type="predicted"/>
<reference evidence="7" key="2">
    <citation type="submission" date="2020-10" db="EMBL/GenBank/DDBJ databases">
        <authorList>
            <person name="Cooper E.A."/>
            <person name="Brenton Z.W."/>
            <person name="Flinn B.S."/>
            <person name="Jenkins J."/>
            <person name="Shu S."/>
            <person name="Flowers D."/>
            <person name="Luo F."/>
            <person name="Wang Y."/>
            <person name="Xia P."/>
            <person name="Barry K."/>
            <person name="Daum C."/>
            <person name="Lipzen A."/>
            <person name="Yoshinaga Y."/>
            <person name="Schmutz J."/>
            <person name="Saski C."/>
            <person name="Vermerris W."/>
            <person name="Kresovich S."/>
        </authorList>
    </citation>
    <scope>NUCLEOTIDE SEQUENCE</scope>
</reference>
<evidence type="ECO:0000256" key="4">
    <source>
        <dbReference type="PROSITE-ProRule" id="PRU00175"/>
    </source>
</evidence>
<evidence type="ECO:0000256" key="3">
    <source>
        <dbReference type="ARBA" id="ARBA00022833"/>
    </source>
</evidence>
<protein>
    <recommendedName>
        <fullName evidence="6">RING-type domain-containing protein</fullName>
    </recommendedName>
</protein>
<accession>A0A921UF61</accession>
<dbReference type="PROSITE" id="PS50089">
    <property type="entry name" value="ZF_RING_2"/>
    <property type="match status" value="1"/>
</dbReference>
<evidence type="ECO:0000256" key="5">
    <source>
        <dbReference type="SAM" id="MobiDB-lite"/>
    </source>
</evidence>
<dbReference type="Gene3D" id="3.30.40.10">
    <property type="entry name" value="Zinc/RING finger domain, C3HC4 (zinc finger)"/>
    <property type="match status" value="1"/>
</dbReference>
<evidence type="ECO:0000256" key="1">
    <source>
        <dbReference type="ARBA" id="ARBA00022723"/>
    </source>
</evidence>
<name>A0A921UF61_SORBI</name>
<evidence type="ECO:0000313" key="8">
    <source>
        <dbReference type="Proteomes" id="UP000807115"/>
    </source>
</evidence>
<dbReference type="InterPro" id="IPR013083">
    <property type="entry name" value="Znf_RING/FYVE/PHD"/>
</dbReference>
<organism evidence="7 8">
    <name type="scientific">Sorghum bicolor</name>
    <name type="common">Sorghum</name>
    <name type="synonym">Sorghum vulgare</name>
    <dbReference type="NCBI Taxonomy" id="4558"/>
    <lineage>
        <taxon>Eukaryota</taxon>
        <taxon>Viridiplantae</taxon>
        <taxon>Streptophyta</taxon>
        <taxon>Embryophyta</taxon>
        <taxon>Tracheophyta</taxon>
        <taxon>Spermatophyta</taxon>
        <taxon>Magnoliopsida</taxon>
        <taxon>Liliopsida</taxon>
        <taxon>Poales</taxon>
        <taxon>Poaceae</taxon>
        <taxon>PACMAD clade</taxon>
        <taxon>Panicoideae</taxon>
        <taxon>Andropogonodae</taxon>
        <taxon>Andropogoneae</taxon>
        <taxon>Sorghinae</taxon>
        <taxon>Sorghum</taxon>
    </lineage>
</organism>
<dbReference type="PANTHER" id="PTHR45798:SF97">
    <property type="entry name" value="ALCOHOL-SENSITIVE RING FINGER PROTEIN 1"/>
    <property type="match status" value="1"/>
</dbReference>
<evidence type="ECO:0000259" key="6">
    <source>
        <dbReference type="PROSITE" id="PS50089"/>
    </source>
</evidence>
<dbReference type="Pfam" id="PF13639">
    <property type="entry name" value="zf-RING_2"/>
    <property type="match status" value="1"/>
</dbReference>
<evidence type="ECO:0000256" key="2">
    <source>
        <dbReference type="ARBA" id="ARBA00022771"/>
    </source>
</evidence>
<dbReference type="Proteomes" id="UP000807115">
    <property type="component" value="Chromosome 5"/>
</dbReference>